<name>A0A1I8Q9V8_STOCA</name>
<dbReference type="SUPFAM" id="SSF81383">
    <property type="entry name" value="F-box domain"/>
    <property type="match status" value="1"/>
</dbReference>
<dbReference type="KEGG" id="scac:106093231"/>
<dbReference type="EnsemblMetazoa" id="SCAU015205-RA">
    <property type="protein sequence ID" value="SCAU015205-PA"/>
    <property type="gene ID" value="SCAU015205"/>
</dbReference>
<keyword evidence="2" id="KW-1185">Reference proteome</keyword>
<evidence type="ECO:0000313" key="1">
    <source>
        <dbReference type="EnsemblMetazoa" id="SCAU015205-PA"/>
    </source>
</evidence>
<dbReference type="Proteomes" id="UP000095300">
    <property type="component" value="Unassembled WGS sequence"/>
</dbReference>
<sequence>MASSMEPSQLSAKQILNNSLVLENICHCLNFKEQLKAARVCKEFRETIVQFIWRSSCKDLVVSERDDTYMVTLNQTQDYCLGLKDFLQFFHLNRRNVQKLILKNCNHRKLRELVEQLEHLTYLEMQYCKIAEKTIEELAKNCKGLKTLTFDRCLAENCNSELILGHDLTVDTLVLMSCLEELNVYNRHKVKMKYETLWDIVRNLRLTKLSLNSSIFYEGSERIRDLVALENYSQAAALNFYKTLESLDIGRFSNRASWLLFVKLQLPHFRNLQSLSIFIDLANCVLINDSVATLISDACPRLRKLCFKQCKFQLQDFSLPVSLEHLCLVWCWGITWQNLQQILQDYPLEELVSLNGHYDGDDGQCFYHSESLQSLTIETSLIKDMVDIFSSTKSLFPQVTTLKWLNSSECCYTHPQEMRYGFSKIFPRLQELLLEQAYLPAREFEQLICLQSLQISLYEGMSWPYLLTLLKSSSLQQLKLEMPTNIITSLCPVLTAGPDWHMKLYQISLTRNLKLLEMPLKLLQNALPFWLDLLHHSQEMKLKFYDWYSHKMFNQMFVQTLLNAEKFPSMRRTIDICNNKVDCQILRKNIVKTMESYEFHCNSRGHYFIEI</sequence>
<reference evidence="1" key="1">
    <citation type="submission" date="2020-05" db="UniProtKB">
        <authorList>
            <consortium name="EnsemblMetazoa"/>
        </authorList>
    </citation>
    <scope>IDENTIFICATION</scope>
    <source>
        <strain evidence="1">USDA</strain>
    </source>
</reference>
<organism evidence="1 2">
    <name type="scientific">Stomoxys calcitrans</name>
    <name type="common">Stable fly</name>
    <name type="synonym">Conops calcitrans</name>
    <dbReference type="NCBI Taxonomy" id="35570"/>
    <lineage>
        <taxon>Eukaryota</taxon>
        <taxon>Metazoa</taxon>
        <taxon>Ecdysozoa</taxon>
        <taxon>Arthropoda</taxon>
        <taxon>Hexapoda</taxon>
        <taxon>Insecta</taxon>
        <taxon>Pterygota</taxon>
        <taxon>Neoptera</taxon>
        <taxon>Endopterygota</taxon>
        <taxon>Diptera</taxon>
        <taxon>Brachycera</taxon>
        <taxon>Muscomorpha</taxon>
        <taxon>Muscoidea</taxon>
        <taxon>Muscidae</taxon>
        <taxon>Stomoxys</taxon>
    </lineage>
</organism>
<evidence type="ECO:0000313" key="2">
    <source>
        <dbReference type="Proteomes" id="UP000095300"/>
    </source>
</evidence>
<dbReference type="InterPro" id="IPR036047">
    <property type="entry name" value="F-box-like_dom_sf"/>
</dbReference>
<dbReference type="Gene3D" id="3.80.10.10">
    <property type="entry name" value="Ribonuclease Inhibitor"/>
    <property type="match status" value="1"/>
</dbReference>
<gene>
    <name evidence="1" type="primary">106093231</name>
</gene>
<dbReference type="OrthoDB" id="7993691at2759"/>
<dbReference type="SUPFAM" id="SSF52047">
    <property type="entry name" value="RNI-like"/>
    <property type="match status" value="1"/>
</dbReference>
<dbReference type="AlphaFoldDB" id="A0A1I8Q9V8"/>
<dbReference type="InterPro" id="IPR032675">
    <property type="entry name" value="LRR_dom_sf"/>
</dbReference>
<evidence type="ECO:0008006" key="3">
    <source>
        <dbReference type="Google" id="ProtNLM"/>
    </source>
</evidence>
<proteinExistence type="predicted"/>
<accession>A0A1I8Q9V8</accession>
<dbReference type="VEuPathDB" id="VectorBase:SCAU015205"/>
<protein>
    <recommendedName>
        <fullName evidence="3">F-box domain-containing protein</fullName>
    </recommendedName>
</protein>